<evidence type="ECO:0008006" key="4">
    <source>
        <dbReference type="Google" id="ProtNLM"/>
    </source>
</evidence>
<evidence type="ECO:0000313" key="3">
    <source>
        <dbReference type="Proteomes" id="UP000027222"/>
    </source>
</evidence>
<evidence type="ECO:0000256" key="1">
    <source>
        <dbReference type="SAM" id="Phobius"/>
    </source>
</evidence>
<proteinExistence type="predicted"/>
<keyword evidence="1" id="KW-0472">Membrane</keyword>
<reference evidence="3" key="1">
    <citation type="journal article" date="2014" name="Proc. Natl. Acad. Sci. U.S.A.">
        <title>Extensive sampling of basidiomycete genomes demonstrates inadequacy of the white-rot/brown-rot paradigm for wood decay fungi.</title>
        <authorList>
            <person name="Riley R."/>
            <person name="Salamov A.A."/>
            <person name="Brown D.W."/>
            <person name="Nagy L.G."/>
            <person name="Floudas D."/>
            <person name="Held B.W."/>
            <person name="Levasseur A."/>
            <person name="Lombard V."/>
            <person name="Morin E."/>
            <person name="Otillar R."/>
            <person name="Lindquist E.A."/>
            <person name="Sun H."/>
            <person name="LaButti K.M."/>
            <person name="Schmutz J."/>
            <person name="Jabbour D."/>
            <person name="Luo H."/>
            <person name="Baker S.E."/>
            <person name="Pisabarro A.G."/>
            <person name="Walton J.D."/>
            <person name="Blanchette R.A."/>
            <person name="Henrissat B."/>
            <person name="Martin F."/>
            <person name="Cullen D."/>
            <person name="Hibbett D.S."/>
            <person name="Grigoriev I.V."/>
        </authorList>
    </citation>
    <scope>NUCLEOTIDE SEQUENCE [LARGE SCALE GENOMIC DNA]</scope>
    <source>
        <strain evidence="3">CBS 339.88</strain>
    </source>
</reference>
<sequence length="221" mass="23797">MTGCVSCSVHFLTTVISVLESNLQGGHSFRLPISPSAAVLTYRASIKCVLLHPVQETSYNSPTWTMKTSPPPYANTMGGEDLSSTFKSISENLDRQIVEYRETRERAESEPDNKKLHDEFIAAAENVSSTMKQAADAHPDKATGRKWRKKAESFSSLSKDDGESALRDIGKGFLAILLAPFVVAGLGIYAAGVVVTGVGSILKGVGSFGKVALIKSRRKGF</sequence>
<name>A0A067TB18_GALM3</name>
<dbReference type="Proteomes" id="UP000027222">
    <property type="component" value="Unassembled WGS sequence"/>
</dbReference>
<gene>
    <name evidence="2" type="ORF">GALMADRAFT_465012</name>
</gene>
<feature type="transmembrane region" description="Helical" evidence="1">
    <location>
        <begin position="173"/>
        <end position="202"/>
    </location>
</feature>
<dbReference type="EMBL" id="KL142379">
    <property type="protein sequence ID" value="KDR76198.1"/>
    <property type="molecule type" value="Genomic_DNA"/>
</dbReference>
<dbReference type="OrthoDB" id="3270770at2759"/>
<dbReference type="AlphaFoldDB" id="A0A067TB18"/>
<keyword evidence="1" id="KW-0812">Transmembrane</keyword>
<protein>
    <recommendedName>
        <fullName evidence="4">Transmembrane protein</fullName>
    </recommendedName>
</protein>
<keyword evidence="3" id="KW-1185">Reference proteome</keyword>
<organism evidence="2 3">
    <name type="scientific">Galerina marginata (strain CBS 339.88)</name>
    <dbReference type="NCBI Taxonomy" id="685588"/>
    <lineage>
        <taxon>Eukaryota</taxon>
        <taxon>Fungi</taxon>
        <taxon>Dikarya</taxon>
        <taxon>Basidiomycota</taxon>
        <taxon>Agaricomycotina</taxon>
        <taxon>Agaricomycetes</taxon>
        <taxon>Agaricomycetidae</taxon>
        <taxon>Agaricales</taxon>
        <taxon>Agaricineae</taxon>
        <taxon>Strophariaceae</taxon>
        <taxon>Galerina</taxon>
    </lineage>
</organism>
<accession>A0A067TB18</accession>
<evidence type="ECO:0000313" key="2">
    <source>
        <dbReference type="EMBL" id="KDR76198.1"/>
    </source>
</evidence>
<dbReference type="HOGENOM" id="CLU_1250747_0_0_1"/>
<keyword evidence="1" id="KW-1133">Transmembrane helix</keyword>